<dbReference type="InterPro" id="IPR011991">
    <property type="entry name" value="ArsR-like_HTH"/>
</dbReference>
<dbReference type="Gene3D" id="1.10.10.10">
    <property type="entry name" value="Winged helix-like DNA-binding domain superfamily/Winged helix DNA-binding domain"/>
    <property type="match status" value="1"/>
</dbReference>
<dbReference type="InterPro" id="IPR036390">
    <property type="entry name" value="WH_DNA-bd_sf"/>
</dbReference>
<organism evidence="2">
    <name type="scientific">Candidatus Heimdallarchaeum aukensis</name>
    <dbReference type="NCBI Taxonomy" id="2876573"/>
    <lineage>
        <taxon>Archaea</taxon>
        <taxon>Promethearchaeati</taxon>
        <taxon>Candidatus Heimdallarchaeota</taxon>
        <taxon>Candidatus Heimdallarchaeia (ex Rinke et al. 2021) (nom. nud.)</taxon>
        <taxon>Candidatus Heimdallarchaeales</taxon>
        <taxon>Candidatus Heimdallarchaeaceae</taxon>
        <taxon>Candidatus Heimdallarchaeum</taxon>
    </lineage>
</organism>
<evidence type="ECO:0000313" key="2">
    <source>
        <dbReference type="EMBL" id="UJG40101.1"/>
    </source>
</evidence>
<dbReference type="GO" id="GO:0003700">
    <property type="term" value="F:DNA-binding transcription factor activity"/>
    <property type="evidence" value="ECO:0007669"/>
    <property type="project" value="InterPro"/>
</dbReference>
<dbReference type="SUPFAM" id="SSF46785">
    <property type="entry name" value="Winged helix' DNA-binding domain"/>
    <property type="match status" value="1"/>
</dbReference>
<protein>
    <submittedName>
        <fullName evidence="2">Winged helix-turn-helix domain-containing protein</fullName>
    </submittedName>
</protein>
<dbReference type="CDD" id="cd00090">
    <property type="entry name" value="HTH_ARSR"/>
    <property type="match status" value="1"/>
</dbReference>
<dbReference type="Proteomes" id="UP001201020">
    <property type="component" value="Chromosome"/>
</dbReference>
<dbReference type="SMART" id="SM00418">
    <property type="entry name" value="HTH_ARSR"/>
    <property type="match status" value="1"/>
</dbReference>
<sequence length="144" mass="17094">METPNLEETKLLDTIFSIFKDITRRKILSMLLEINRTADEITKELGISRPAVEKHLKMMLDIGLIERRAETYPTMKYFYSIPEPGKELISNLYDDIETFVSSMRDEYSRRLDQEEQKFILGMSNKERYEAVKAAHEKILKKYMF</sequence>
<name>A0A9Y1BJQ8_9ARCH</name>
<feature type="domain" description="HTH arsR-type" evidence="1">
    <location>
        <begin position="4"/>
        <end position="104"/>
    </location>
</feature>
<dbReference type="Pfam" id="PF01022">
    <property type="entry name" value="HTH_5"/>
    <property type="match status" value="1"/>
</dbReference>
<dbReference type="InterPro" id="IPR001845">
    <property type="entry name" value="HTH_ArsR_DNA-bd_dom"/>
</dbReference>
<dbReference type="PANTHER" id="PTHR38600">
    <property type="entry name" value="TRANSCRIPTIONAL REGULATORY PROTEIN"/>
    <property type="match status" value="1"/>
</dbReference>
<dbReference type="EMBL" id="CP084166">
    <property type="protein sequence ID" value="UJG40101.1"/>
    <property type="molecule type" value="Genomic_DNA"/>
</dbReference>
<dbReference type="InterPro" id="IPR036388">
    <property type="entry name" value="WH-like_DNA-bd_sf"/>
</dbReference>
<proteinExistence type="predicted"/>
<dbReference type="PROSITE" id="PS50987">
    <property type="entry name" value="HTH_ARSR_2"/>
    <property type="match status" value="1"/>
</dbReference>
<evidence type="ECO:0000259" key="1">
    <source>
        <dbReference type="PROSITE" id="PS50987"/>
    </source>
</evidence>
<dbReference type="AlphaFoldDB" id="A0A9Y1BJQ8"/>
<accession>A0A9Y1BJQ8</accession>
<dbReference type="PANTHER" id="PTHR38600:SF1">
    <property type="entry name" value="TRANSCRIPTIONAL REGULATORY PROTEIN"/>
    <property type="match status" value="1"/>
</dbReference>
<reference evidence="2" key="1">
    <citation type="journal article" date="2022" name="Nat. Microbiol.">
        <title>Unique mobile elements and scalable gene flow at the prokaryote-eukaryote boundary revealed by circularized Asgard archaea genomes.</title>
        <authorList>
            <person name="Wu F."/>
            <person name="Speth D.R."/>
            <person name="Philosof A."/>
            <person name="Cremiere A."/>
            <person name="Narayanan A."/>
            <person name="Barco R.A."/>
            <person name="Connon S.A."/>
            <person name="Amend J.P."/>
            <person name="Antoshechkin I.A."/>
            <person name="Orphan V.J."/>
        </authorList>
    </citation>
    <scope>NUCLEOTIDE SEQUENCE</scope>
    <source>
        <strain evidence="2">PM71</strain>
    </source>
</reference>
<gene>
    <name evidence="2" type="ORF">K9W45_09665</name>
</gene>